<evidence type="ECO:0000256" key="1">
    <source>
        <dbReference type="SAM" id="MobiDB-lite"/>
    </source>
</evidence>
<protein>
    <submittedName>
        <fullName evidence="2">Uncharacterized protein</fullName>
    </submittedName>
</protein>
<organism evidence="2 3">
    <name type="scientific">Eumeta variegata</name>
    <name type="common">Bagworm moth</name>
    <name type="synonym">Eumeta japonica</name>
    <dbReference type="NCBI Taxonomy" id="151549"/>
    <lineage>
        <taxon>Eukaryota</taxon>
        <taxon>Metazoa</taxon>
        <taxon>Ecdysozoa</taxon>
        <taxon>Arthropoda</taxon>
        <taxon>Hexapoda</taxon>
        <taxon>Insecta</taxon>
        <taxon>Pterygota</taxon>
        <taxon>Neoptera</taxon>
        <taxon>Endopterygota</taxon>
        <taxon>Lepidoptera</taxon>
        <taxon>Glossata</taxon>
        <taxon>Ditrysia</taxon>
        <taxon>Tineoidea</taxon>
        <taxon>Psychidae</taxon>
        <taxon>Oiketicinae</taxon>
        <taxon>Eumeta</taxon>
    </lineage>
</organism>
<proteinExistence type="predicted"/>
<name>A0A4C1SZI2_EUMVA</name>
<keyword evidence="3" id="KW-1185">Reference proteome</keyword>
<comment type="caution">
    <text evidence="2">The sequence shown here is derived from an EMBL/GenBank/DDBJ whole genome shotgun (WGS) entry which is preliminary data.</text>
</comment>
<evidence type="ECO:0000313" key="3">
    <source>
        <dbReference type="Proteomes" id="UP000299102"/>
    </source>
</evidence>
<dbReference type="AlphaFoldDB" id="A0A4C1SZI2"/>
<accession>A0A4C1SZI2</accession>
<feature type="region of interest" description="Disordered" evidence="1">
    <location>
        <begin position="1"/>
        <end position="36"/>
    </location>
</feature>
<dbReference type="Proteomes" id="UP000299102">
    <property type="component" value="Unassembled WGS sequence"/>
</dbReference>
<gene>
    <name evidence="2" type="ORF">EVAR_4756_1</name>
</gene>
<evidence type="ECO:0000313" key="2">
    <source>
        <dbReference type="EMBL" id="GBP07376.1"/>
    </source>
</evidence>
<dbReference type="EMBL" id="BGZK01000026">
    <property type="protein sequence ID" value="GBP07376.1"/>
    <property type="molecule type" value="Genomic_DNA"/>
</dbReference>
<reference evidence="2 3" key="1">
    <citation type="journal article" date="2019" name="Commun. Biol.">
        <title>The bagworm genome reveals a unique fibroin gene that provides high tensile strength.</title>
        <authorList>
            <person name="Kono N."/>
            <person name="Nakamura H."/>
            <person name="Ohtoshi R."/>
            <person name="Tomita M."/>
            <person name="Numata K."/>
            <person name="Arakawa K."/>
        </authorList>
    </citation>
    <scope>NUCLEOTIDE SEQUENCE [LARGE SCALE GENOMIC DNA]</scope>
</reference>
<sequence>MQIRDGGTTQTWMKGNAGGRPRARTGEPGSAHSLRQARGVDESLLKKQHSFSTPLLTSLLYLNGIPYKSRYAFVASTYGVKRATFVGVTLCHSGDAGLPRRYALRINAIDNAAVTR</sequence>